<dbReference type="OrthoDB" id="9802771at2"/>
<keyword evidence="3" id="KW-1185">Reference proteome</keyword>
<proteinExistence type="predicted"/>
<gene>
    <name evidence="2" type="ORF">AOC03_04465</name>
</gene>
<protein>
    <submittedName>
        <fullName evidence="2">Oxidoreductase</fullName>
    </submittedName>
</protein>
<reference evidence="2 3" key="1">
    <citation type="submission" date="2015-09" db="EMBL/GenBank/DDBJ databases">
        <title>Complete genome of Psychrobacter urativorans R10.10B.</title>
        <authorList>
            <person name="See-Too W.S."/>
            <person name="Chan K.G."/>
        </authorList>
    </citation>
    <scope>NUCLEOTIDE SEQUENCE [LARGE SCALE GENOMIC DNA]</scope>
    <source>
        <strain evidence="2 3">R10.10B</strain>
    </source>
</reference>
<evidence type="ECO:0000313" key="2">
    <source>
        <dbReference type="EMBL" id="ALF59398.1"/>
    </source>
</evidence>
<dbReference type="NCBIfam" id="TIGR01244">
    <property type="entry name" value="TIGR01244 family sulfur transferase"/>
    <property type="match status" value="1"/>
</dbReference>
<dbReference type="STRING" id="45610.AOC03_04465"/>
<dbReference type="SUPFAM" id="SSF52799">
    <property type="entry name" value="(Phosphotyrosine protein) phosphatases II"/>
    <property type="match status" value="1"/>
</dbReference>
<feature type="domain" description="Beta-lactamase hydrolase-like protein phosphatase-like" evidence="1">
    <location>
        <begin position="3"/>
        <end position="99"/>
    </location>
</feature>
<dbReference type="GO" id="GO:0016787">
    <property type="term" value="F:hydrolase activity"/>
    <property type="evidence" value="ECO:0007669"/>
    <property type="project" value="InterPro"/>
</dbReference>
<evidence type="ECO:0000313" key="3">
    <source>
        <dbReference type="Proteomes" id="UP000059847"/>
    </source>
</evidence>
<evidence type="ECO:0000259" key="1">
    <source>
        <dbReference type="Pfam" id="PF04273"/>
    </source>
</evidence>
<dbReference type="Pfam" id="PF04273">
    <property type="entry name" value="BLH_phosphatase"/>
    <property type="match status" value="1"/>
</dbReference>
<organism evidence="2 3">
    <name type="scientific">Psychrobacter urativorans</name>
    <dbReference type="NCBI Taxonomy" id="45610"/>
    <lineage>
        <taxon>Bacteria</taxon>
        <taxon>Pseudomonadati</taxon>
        <taxon>Pseudomonadota</taxon>
        <taxon>Gammaproteobacteria</taxon>
        <taxon>Moraxellales</taxon>
        <taxon>Moraxellaceae</taxon>
        <taxon>Psychrobacter</taxon>
    </lineage>
</organism>
<dbReference type="InterPro" id="IPR029021">
    <property type="entry name" value="Prot-tyrosine_phosphatase-like"/>
</dbReference>
<sequence>MSHEVSITGQITPDQIPMIAENGFKTIINNRPDGEEPNQPTSAELAAAAEKAGLAYKEVSFAGNELNQNHVEEFADFFNQAEQPVLIFCRTGNRSTGIYEAAKRMDLLDD</sequence>
<dbReference type="AlphaFoldDB" id="A0A0M4SX06"/>
<dbReference type="Proteomes" id="UP000059847">
    <property type="component" value="Chromosome"/>
</dbReference>
<dbReference type="EMBL" id="CP012678">
    <property type="protein sequence ID" value="ALF59398.1"/>
    <property type="molecule type" value="Genomic_DNA"/>
</dbReference>
<dbReference type="RefSeq" id="WP_062533784.1">
    <property type="nucleotide sequence ID" value="NZ_CP012678.1"/>
</dbReference>
<dbReference type="KEGG" id="pur:AOC03_04465"/>
<dbReference type="Gene3D" id="3.90.190.10">
    <property type="entry name" value="Protein tyrosine phosphatase superfamily"/>
    <property type="match status" value="1"/>
</dbReference>
<name>A0A0M4SX06_9GAMM</name>
<dbReference type="InterPro" id="IPR005939">
    <property type="entry name" value="BLH_phosphatase-like"/>
</dbReference>
<accession>A0A0M4SX06</accession>